<keyword evidence="1" id="KW-0732">Signal</keyword>
<gene>
    <name evidence="2" type="ORF">ACFSQS_15995</name>
</gene>
<dbReference type="Gene3D" id="3.40.50.1820">
    <property type="entry name" value="alpha/beta hydrolase"/>
    <property type="match status" value="1"/>
</dbReference>
<organism evidence="2 3">
    <name type="scientific">Gelatiniphilus marinus</name>
    <dbReference type="NCBI Taxonomy" id="1759464"/>
    <lineage>
        <taxon>Bacteria</taxon>
        <taxon>Pseudomonadati</taxon>
        <taxon>Bacteroidota</taxon>
        <taxon>Flavobacteriia</taxon>
        <taxon>Flavobacteriales</taxon>
        <taxon>Flavobacteriaceae</taxon>
        <taxon>Gelatiniphilus</taxon>
    </lineage>
</organism>
<evidence type="ECO:0000256" key="1">
    <source>
        <dbReference type="SAM" id="SignalP"/>
    </source>
</evidence>
<evidence type="ECO:0000313" key="3">
    <source>
        <dbReference type="Proteomes" id="UP001597441"/>
    </source>
</evidence>
<feature type="chain" id="PRO_5045340273" description="Alpha/beta hydrolase" evidence="1">
    <location>
        <begin position="24"/>
        <end position="329"/>
    </location>
</feature>
<reference evidence="3" key="1">
    <citation type="journal article" date="2019" name="Int. J. Syst. Evol. Microbiol.">
        <title>The Global Catalogue of Microorganisms (GCM) 10K type strain sequencing project: providing services to taxonomists for standard genome sequencing and annotation.</title>
        <authorList>
            <consortium name="The Broad Institute Genomics Platform"/>
            <consortium name="The Broad Institute Genome Sequencing Center for Infectious Disease"/>
            <person name="Wu L."/>
            <person name="Ma J."/>
        </authorList>
    </citation>
    <scope>NUCLEOTIDE SEQUENCE [LARGE SCALE GENOMIC DNA]</scope>
    <source>
        <strain evidence="3">KCTC 42903</strain>
    </source>
</reference>
<accession>A0ABW5JV54</accession>
<dbReference type="InterPro" id="IPR029058">
    <property type="entry name" value="AB_hydrolase_fold"/>
</dbReference>
<feature type="signal peptide" evidence="1">
    <location>
        <begin position="1"/>
        <end position="23"/>
    </location>
</feature>
<dbReference type="Proteomes" id="UP001597441">
    <property type="component" value="Unassembled WGS sequence"/>
</dbReference>
<protein>
    <recommendedName>
        <fullName evidence="4">Alpha/beta hydrolase</fullName>
    </recommendedName>
</protein>
<name>A0ABW5JV54_9FLAO</name>
<dbReference type="SUPFAM" id="SSF53474">
    <property type="entry name" value="alpha/beta-Hydrolases"/>
    <property type="match status" value="1"/>
</dbReference>
<evidence type="ECO:0000313" key="2">
    <source>
        <dbReference type="EMBL" id="MFD2536613.1"/>
    </source>
</evidence>
<dbReference type="RefSeq" id="WP_388021215.1">
    <property type="nucleotide sequence ID" value="NZ_JBHUDT010000013.1"/>
</dbReference>
<keyword evidence="3" id="KW-1185">Reference proteome</keyword>
<sequence>MNKFFRTFSLLTLLSIFCNNTFAQKLIQEYEPEKNDSIRIGKGEKDFLKYIQKGYTLSIPKKDKIIGTLIFLEGSEFDKKNKSAKLIYKQANKNGFAVLSVSTEIPLDFYFTDNSSQTAHQIIKTAFKEHNLSNNNVFLIGTGLSGHRAMKYVEYVEKIKTDFKLNLIGLVICDSALDWVRQYNEGARDIRINYNEGSVWEGTLTTYLLEQHLNGTPKTNLENYLDFSSYSYFDEESRHIKYYKDLAVRAYMQVAIEYWLKEKRKTPFDNNGPDMVGLIAELKLAGNNKSELKVIYPKDSKSDKKNVDGTWISVGKKELMKWILKQIGK</sequence>
<comment type="caution">
    <text evidence="2">The sequence shown here is derived from an EMBL/GenBank/DDBJ whole genome shotgun (WGS) entry which is preliminary data.</text>
</comment>
<dbReference type="EMBL" id="JBHULK010000014">
    <property type="protein sequence ID" value="MFD2536613.1"/>
    <property type="molecule type" value="Genomic_DNA"/>
</dbReference>
<proteinExistence type="predicted"/>
<evidence type="ECO:0008006" key="4">
    <source>
        <dbReference type="Google" id="ProtNLM"/>
    </source>
</evidence>